<protein>
    <submittedName>
        <fullName evidence="9">Transcriptional regulator, TetR family</fullName>
    </submittedName>
</protein>
<dbReference type="EMBL" id="FOSZ01000007">
    <property type="protein sequence ID" value="SFL24487.1"/>
    <property type="molecule type" value="Genomic_DNA"/>
</dbReference>
<evidence type="ECO:0000256" key="4">
    <source>
        <dbReference type="ARBA" id="ARBA00023125"/>
    </source>
</evidence>
<keyword evidence="5" id="KW-0804">Transcription</keyword>
<comment type="function">
    <text evidence="6">Repressor involved in the biosynthesis of the osmoprotectant glycine betaine. It represses transcription of the choline transporter BetT and the genes of BetAB involved in the synthesis of glycine betaine.</text>
</comment>
<dbReference type="Pfam" id="PF00440">
    <property type="entry name" value="TetR_N"/>
    <property type="match status" value="1"/>
</dbReference>
<keyword evidence="4 7" id="KW-0238">DNA-binding</keyword>
<evidence type="ECO:0000259" key="8">
    <source>
        <dbReference type="PROSITE" id="PS50977"/>
    </source>
</evidence>
<keyword evidence="2" id="KW-0678">Repressor</keyword>
<dbReference type="InterPro" id="IPR009057">
    <property type="entry name" value="Homeodomain-like_sf"/>
</dbReference>
<dbReference type="InterPro" id="IPR001647">
    <property type="entry name" value="HTH_TetR"/>
</dbReference>
<reference evidence="10" key="1">
    <citation type="submission" date="2016-10" db="EMBL/GenBank/DDBJ databases">
        <authorList>
            <person name="Varghese N."/>
            <person name="Submissions S."/>
        </authorList>
    </citation>
    <scope>NUCLEOTIDE SEQUENCE [LARGE SCALE GENOMIC DNA]</scope>
    <source>
        <strain evidence="10">DSM 28453</strain>
    </source>
</reference>
<evidence type="ECO:0000256" key="7">
    <source>
        <dbReference type="PROSITE-ProRule" id="PRU00335"/>
    </source>
</evidence>
<dbReference type="Proteomes" id="UP000198851">
    <property type="component" value="Unassembled WGS sequence"/>
</dbReference>
<keyword evidence="10" id="KW-1185">Reference proteome</keyword>
<dbReference type="InterPro" id="IPR017757">
    <property type="entry name" value="Tscrpt_rep_BetI"/>
</dbReference>
<evidence type="ECO:0000256" key="6">
    <source>
        <dbReference type="ARBA" id="ARBA00024936"/>
    </source>
</evidence>
<dbReference type="GO" id="GO:0000976">
    <property type="term" value="F:transcription cis-regulatory region binding"/>
    <property type="evidence" value="ECO:0007669"/>
    <property type="project" value="TreeGrafter"/>
</dbReference>
<dbReference type="InterPro" id="IPR039538">
    <property type="entry name" value="BetI_C"/>
</dbReference>
<dbReference type="PANTHER" id="PTHR30055">
    <property type="entry name" value="HTH-TYPE TRANSCRIPTIONAL REGULATOR RUTR"/>
    <property type="match status" value="1"/>
</dbReference>
<dbReference type="SUPFAM" id="SSF48498">
    <property type="entry name" value="Tetracyclin repressor-like, C-terminal domain"/>
    <property type="match status" value="1"/>
</dbReference>
<dbReference type="NCBIfam" id="TIGR03384">
    <property type="entry name" value="betaine_BetI"/>
    <property type="match status" value="1"/>
</dbReference>
<name>A0A1I4G5D6_9RHOB</name>
<dbReference type="InterPro" id="IPR050109">
    <property type="entry name" value="HTH-type_TetR-like_transc_reg"/>
</dbReference>
<dbReference type="STRING" id="1280847.SAMN04488036_107147"/>
<dbReference type="UniPathway" id="UPA00529"/>
<dbReference type="PROSITE" id="PS01081">
    <property type="entry name" value="HTH_TETR_1"/>
    <property type="match status" value="1"/>
</dbReference>
<evidence type="ECO:0000256" key="5">
    <source>
        <dbReference type="ARBA" id="ARBA00023163"/>
    </source>
</evidence>
<dbReference type="Gene3D" id="1.10.357.10">
    <property type="entry name" value="Tetracycline Repressor, domain 2"/>
    <property type="match status" value="1"/>
</dbReference>
<evidence type="ECO:0000256" key="3">
    <source>
        <dbReference type="ARBA" id="ARBA00023015"/>
    </source>
</evidence>
<dbReference type="Pfam" id="PF13977">
    <property type="entry name" value="TetR_C_6"/>
    <property type="match status" value="1"/>
</dbReference>
<evidence type="ECO:0000256" key="2">
    <source>
        <dbReference type="ARBA" id="ARBA00022491"/>
    </source>
</evidence>
<dbReference type="SUPFAM" id="SSF46689">
    <property type="entry name" value="Homeodomain-like"/>
    <property type="match status" value="1"/>
</dbReference>
<evidence type="ECO:0000313" key="9">
    <source>
        <dbReference type="EMBL" id="SFL24487.1"/>
    </source>
</evidence>
<accession>A0A1I4G5D6</accession>
<dbReference type="NCBIfam" id="NF001978">
    <property type="entry name" value="PRK00767.1"/>
    <property type="match status" value="1"/>
</dbReference>
<evidence type="ECO:0000313" key="10">
    <source>
        <dbReference type="Proteomes" id="UP000198851"/>
    </source>
</evidence>
<dbReference type="PROSITE" id="PS50977">
    <property type="entry name" value="HTH_TETR_2"/>
    <property type="match status" value="1"/>
</dbReference>
<organism evidence="9 10">
    <name type="scientific">Shimia haliotis</name>
    <dbReference type="NCBI Taxonomy" id="1280847"/>
    <lineage>
        <taxon>Bacteria</taxon>
        <taxon>Pseudomonadati</taxon>
        <taxon>Pseudomonadota</taxon>
        <taxon>Alphaproteobacteria</taxon>
        <taxon>Rhodobacterales</taxon>
        <taxon>Roseobacteraceae</taxon>
    </lineage>
</organism>
<sequence length="210" mass="23870">MNANIAYTPYSRHSGAMARTRIRDIRHEELIHATVTAVHKRGYAAVTMAEIAAEAGASAASINYYFGSKEKLMEATMRRMLTMLKEAQLERYAVAKTPLDRLMAVIDANFSDRLFTLEQCAIWMQFWANAPYVESLSRLHRINRARVTSHFRAELRSLLPDAHREIVREALQSYMDGVWLEAAQANEPLNPAAARAEARRFTRLMLENAA</sequence>
<gene>
    <name evidence="9" type="ORF">SAMN04488036_107147</name>
</gene>
<proteinExistence type="predicted"/>
<feature type="DNA-binding region" description="H-T-H motif" evidence="7">
    <location>
        <begin position="47"/>
        <end position="66"/>
    </location>
</feature>
<dbReference type="PRINTS" id="PR00455">
    <property type="entry name" value="HTHTETR"/>
</dbReference>
<evidence type="ECO:0000256" key="1">
    <source>
        <dbReference type="ARBA" id="ARBA00004719"/>
    </source>
</evidence>
<dbReference type="GO" id="GO:0003700">
    <property type="term" value="F:DNA-binding transcription factor activity"/>
    <property type="evidence" value="ECO:0007669"/>
    <property type="project" value="TreeGrafter"/>
</dbReference>
<feature type="domain" description="HTH tetR-type" evidence="8">
    <location>
        <begin position="24"/>
        <end position="84"/>
    </location>
</feature>
<comment type="pathway">
    <text evidence="1">Amine and polyamine biosynthesis; betaine biosynthesis via choline pathway [regulation].</text>
</comment>
<dbReference type="InterPro" id="IPR023772">
    <property type="entry name" value="DNA-bd_HTH_TetR-type_CS"/>
</dbReference>
<keyword evidence="3" id="KW-0805">Transcription regulation</keyword>
<dbReference type="GO" id="GO:0019285">
    <property type="term" value="P:glycine betaine biosynthetic process from choline"/>
    <property type="evidence" value="ECO:0007669"/>
    <property type="project" value="UniProtKB-UniPathway"/>
</dbReference>
<dbReference type="AlphaFoldDB" id="A0A1I4G5D6"/>
<dbReference type="PANTHER" id="PTHR30055:SF234">
    <property type="entry name" value="HTH-TYPE TRANSCRIPTIONAL REGULATOR BETI"/>
    <property type="match status" value="1"/>
</dbReference>
<dbReference type="InterPro" id="IPR036271">
    <property type="entry name" value="Tet_transcr_reg_TetR-rel_C_sf"/>
</dbReference>